<evidence type="ECO:0000313" key="3">
    <source>
        <dbReference type="Proteomes" id="UP000785679"/>
    </source>
</evidence>
<dbReference type="AlphaFoldDB" id="A0A8J8SUP6"/>
<sequence>MRESYSGQFSFNKAHQIEETKEEPQMLTPSFKGEGQYDNEFAPYAQDIREVRSLVNLWKEEFIRRKTTPGLPALEKAVMEDHTRVGGYSQSILSMEPVYQRLQQHLSQKYKGVNFSTVDNALYLQLETIDYSLLSALISQREQAFLEDDGGGGMERFQMLGFGTMRQLHQERQGKAVMKSMQQQLGEGTDDDVGAEAQGEIDVLDIMDSLKEQFESLEQKYKTYRQGKSKYKTGKLASDIVNNKSIFDYMSPKKEIPLEAEIEEEENLIDEISLGLINADDESYALEGLFSESEPQYSELQEALLSIQNSQVKERIRDRNGLEEVKEEDSYMSEIASLLSSSQKPIESQEIIGKSSLADQAATQKETRYILKGDKIMRIRSPRRQHTSDAKPQEAFFSKKSDLVEHLNDVRRAKNDKRIQLKDLRVTFNDRVRKEIEVDLLVLREGPSKLVQEVAQKELYFKMAPSAKSIRDKYLKRPQQEKYQKQLLNITNETGNNEGVDKQQAKRSMIEANKNPRLVTPATQYDMRYMDSQQNVGGFERKHEDVSNNKKQTLFEIHKEFDQIYGLTVMLIEVFVQNRPGCVTNFEHDMISAVYFTVHNECAELTYGSKYHRVNGAIFN</sequence>
<name>A0A8J8SUP6_HALGN</name>
<organism evidence="2 3">
    <name type="scientific">Halteria grandinella</name>
    <dbReference type="NCBI Taxonomy" id="5974"/>
    <lineage>
        <taxon>Eukaryota</taxon>
        <taxon>Sar</taxon>
        <taxon>Alveolata</taxon>
        <taxon>Ciliophora</taxon>
        <taxon>Intramacronucleata</taxon>
        <taxon>Spirotrichea</taxon>
        <taxon>Stichotrichia</taxon>
        <taxon>Sporadotrichida</taxon>
        <taxon>Halteriidae</taxon>
        <taxon>Halteria</taxon>
    </lineage>
</organism>
<evidence type="ECO:0000313" key="2">
    <source>
        <dbReference type="EMBL" id="TNV71375.1"/>
    </source>
</evidence>
<feature type="compositionally biased region" description="Polar residues" evidence="1">
    <location>
        <begin position="1"/>
        <end position="13"/>
    </location>
</feature>
<feature type="compositionally biased region" description="Basic and acidic residues" evidence="1">
    <location>
        <begin position="15"/>
        <end position="24"/>
    </location>
</feature>
<feature type="region of interest" description="Disordered" evidence="1">
    <location>
        <begin position="1"/>
        <end position="32"/>
    </location>
</feature>
<accession>A0A8J8SUP6</accession>
<keyword evidence="3" id="KW-1185">Reference proteome</keyword>
<dbReference type="EMBL" id="RRYP01029878">
    <property type="protein sequence ID" value="TNV71375.1"/>
    <property type="molecule type" value="Genomic_DNA"/>
</dbReference>
<evidence type="ECO:0000256" key="1">
    <source>
        <dbReference type="SAM" id="MobiDB-lite"/>
    </source>
</evidence>
<comment type="caution">
    <text evidence="2">The sequence shown here is derived from an EMBL/GenBank/DDBJ whole genome shotgun (WGS) entry which is preliminary data.</text>
</comment>
<dbReference type="Proteomes" id="UP000785679">
    <property type="component" value="Unassembled WGS sequence"/>
</dbReference>
<reference evidence="2" key="1">
    <citation type="submission" date="2019-06" db="EMBL/GenBank/DDBJ databases">
        <authorList>
            <person name="Zheng W."/>
        </authorList>
    </citation>
    <scope>NUCLEOTIDE SEQUENCE</scope>
    <source>
        <strain evidence="2">QDHG01</strain>
    </source>
</reference>
<gene>
    <name evidence="2" type="ORF">FGO68_gene262</name>
</gene>
<protein>
    <submittedName>
        <fullName evidence="2">Uncharacterized protein</fullName>
    </submittedName>
</protein>
<proteinExistence type="predicted"/>